<evidence type="ECO:0000256" key="4">
    <source>
        <dbReference type="ARBA" id="ARBA00022989"/>
    </source>
</evidence>
<dbReference type="Gene3D" id="1.20.1720.10">
    <property type="entry name" value="Multidrug resistance protein D"/>
    <property type="match status" value="1"/>
</dbReference>
<dbReference type="InterPro" id="IPR011701">
    <property type="entry name" value="MFS"/>
</dbReference>
<dbReference type="Pfam" id="PF07690">
    <property type="entry name" value="MFS_1"/>
    <property type="match status" value="1"/>
</dbReference>
<evidence type="ECO:0000256" key="3">
    <source>
        <dbReference type="ARBA" id="ARBA00022692"/>
    </source>
</evidence>
<dbReference type="GO" id="GO:0005886">
    <property type="term" value="C:plasma membrane"/>
    <property type="evidence" value="ECO:0007669"/>
    <property type="project" value="UniProtKB-SubCell"/>
</dbReference>
<dbReference type="Proteomes" id="UP000516957">
    <property type="component" value="Unassembled WGS sequence"/>
</dbReference>
<evidence type="ECO:0000256" key="2">
    <source>
        <dbReference type="ARBA" id="ARBA00022448"/>
    </source>
</evidence>
<dbReference type="PANTHER" id="PTHR42718:SF9">
    <property type="entry name" value="MAJOR FACILITATOR SUPERFAMILY MULTIDRUG TRANSPORTER MFSC"/>
    <property type="match status" value="1"/>
</dbReference>
<keyword evidence="2" id="KW-0813">Transport</keyword>
<evidence type="ECO:0000259" key="7">
    <source>
        <dbReference type="PROSITE" id="PS50850"/>
    </source>
</evidence>
<dbReference type="PANTHER" id="PTHR42718">
    <property type="entry name" value="MAJOR FACILITATOR SUPERFAMILY MULTIDRUG TRANSPORTER MFSC"/>
    <property type="match status" value="1"/>
</dbReference>
<dbReference type="InterPro" id="IPR036259">
    <property type="entry name" value="MFS_trans_sf"/>
</dbReference>
<sequence>MSFALVQAMSIPVIGSIAEVYDTSAATATWVLTAYLVSASVATPMLGRLGDMVGPVPIMVLSLAVLSAGCFLAAVAPSIGVLIAARAVQGIGGGVMPLAFGIVRDVFPAAVVARRIGLLNGLMAVGMATGMVAAGPLLSATSLGWLFLVPGIVTALAAIAAFLVVRSPARAVGEWMSPWSAAFLAGWLVLLMVATTWAPQRGWTDWSVLVAFVGGAVLLGAWVVAEFRVDVPVIDMAVMRHRSVLVGNLIALAAGAVAIGSYAFIPQFVQQAPPVGFGSTVGESGLMLLPAAITTFVAGLVAVPGALRTSPARVVVFGGALAATGMCAMVVWRDHPWSVFVATGSIGFGIGLIFACVSAALVMAVPRDQTSVVSGMNANLRTIGGAIGTAALTSVVAAHVDPASGASDAEGFMTAFVVLIGTAAVCGVAGLFLRPERYPAG</sequence>
<dbReference type="Gene3D" id="1.20.1250.20">
    <property type="entry name" value="MFS general substrate transporter like domains"/>
    <property type="match status" value="1"/>
</dbReference>
<accession>A0A7Y9F1U0</accession>
<feature type="transmembrane region" description="Helical" evidence="6">
    <location>
        <begin position="338"/>
        <end position="366"/>
    </location>
</feature>
<feature type="transmembrane region" description="Helical" evidence="6">
    <location>
        <begin position="144"/>
        <end position="165"/>
    </location>
</feature>
<dbReference type="PROSITE" id="PS50850">
    <property type="entry name" value="MFS"/>
    <property type="match status" value="1"/>
</dbReference>
<feature type="transmembrane region" description="Helical" evidence="6">
    <location>
        <begin position="245"/>
        <end position="265"/>
    </location>
</feature>
<feature type="transmembrane region" description="Helical" evidence="6">
    <location>
        <begin position="206"/>
        <end position="225"/>
    </location>
</feature>
<evidence type="ECO:0000256" key="6">
    <source>
        <dbReference type="SAM" id="Phobius"/>
    </source>
</evidence>
<feature type="transmembrane region" description="Helical" evidence="6">
    <location>
        <begin position="118"/>
        <end position="138"/>
    </location>
</feature>
<dbReference type="SUPFAM" id="SSF103473">
    <property type="entry name" value="MFS general substrate transporter"/>
    <property type="match status" value="1"/>
</dbReference>
<keyword evidence="9" id="KW-1185">Reference proteome</keyword>
<protein>
    <submittedName>
        <fullName evidence="8">MFS family permease</fullName>
    </submittedName>
</protein>
<dbReference type="InterPro" id="IPR020846">
    <property type="entry name" value="MFS_dom"/>
</dbReference>
<feature type="transmembrane region" description="Helical" evidence="6">
    <location>
        <begin position="28"/>
        <end position="46"/>
    </location>
</feature>
<proteinExistence type="predicted"/>
<organism evidence="8 9">
    <name type="scientific">Nocardioides marinisabuli</name>
    <dbReference type="NCBI Taxonomy" id="419476"/>
    <lineage>
        <taxon>Bacteria</taxon>
        <taxon>Bacillati</taxon>
        <taxon>Actinomycetota</taxon>
        <taxon>Actinomycetes</taxon>
        <taxon>Propionibacteriales</taxon>
        <taxon>Nocardioidaceae</taxon>
        <taxon>Nocardioides</taxon>
    </lineage>
</organism>
<keyword evidence="5 6" id="KW-0472">Membrane</keyword>
<feature type="transmembrane region" description="Helical" evidence="6">
    <location>
        <begin position="378"/>
        <end position="400"/>
    </location>
</feature>
<evidence type="ECO:0000313" key="9">
    <source>
        <dbReference type="Proteomes" id="UP000516957"/>
    </source>
</evidence>
<feature type="domain" description="Major facilitator superfamily (MFS) profile" evidence="7">
    <location>
        <begin position="1"/>
        <end position="438"/>
    </location>
</feature>
<feature type="transmembrane region" description="Helical" evidence="6">
    <location>
        <begin position="177"/>
        <end position="200"/>
    </location>
</feature>
<feature type="transmembrane region" description="Helical" evidence="6">
    <location>
        <begin position="412"/>
        <end position="433"/>
    </location>
</feature>
<evidence type="ECO:0000313" key="8">
    <source>
        <dbReference type="EMBL" id="NYD57200.1"/>
    </source>
</evidence>
<comment type="subcellular location">
    <subcellularLocation>
        <location evidence="1">Cell membrane</location>
        <topology evidence="1">Multi-pass membrane protein</topology>
    </subcellularLocation>
</comment>
<dbReference type="RefSeq" id="WP_179614997.1">
    <property type="nucleotide sequence ID" value="NZ_CP059163.1"/>
</dbReference>
<dbReference type="GO" id="GO:0022857">
    <property type="term" value="F:transmembrane transporter activity"/>
    <property type="evidence" value="ECO:0007669"/>
    <property type="project" value="InterPro"/>
</dbReference>
<name>A0A7Y9F1U0_9ACTN</name>
<dbReference type="EMBL" id="JACCBE010000001">
    <property type="protein sequence ID" value="NYD57200.1"/>
    <property type="molecule type" value="Genomic_DNA"/>
</dbReference>
<feature type="transmembrane region" description="Helical" evidence="6">
    <location>
        <begin position="58"/>
        <end position="85"/>
    </location>
</feature>
<gene>
    <name evidence="8" type="ORF">BKA08_001438</name>
</gene>
<comment type="caution">
    <text evidence="8">The sequence shown here is derived from an EMBL/GenBank/DDBJ whole genome shotgun (WGS) entry which is preliminary data.</text>
</comment>
<evidence type="ECO:0000256" key="1">
    <source>
        <dbReference type="ARBA" id="ARBA00004651"/>
    </source>
</evidence>
<dbReference type="AlphaFoldDB" id="A0A7Y9F1U0"/>
<evidence type="ECO:0000256" key="5">
    <source>
        <dbReference type="ARBA" id="ARBA00023136"/>
    </source>
</evidence>
<feature type="transmembrane region" description="Helical" evidence="6">
    <location>
        <begin position="314"/>
        <end position="332"/>
    </location>
</feature>
<feature type="transmembrane region" description="Helical" evidence="6">
    <location>
        <begin position="91"/>
        <end position="111"/>
    </location>
</feature>
<reference evidence="8 9" key="1">
    <citation type="submission" date="2020-07" db="EMBL/GenBank/DDBJ databases">
        <title>Sequencing the genomes of 1000 actinobacteria strains.</title>
        <authorList>
            <person name="Klenk H.-P."/>
        </authorList>
    </citation>
    <scope>NUCLEOTIDE SEQUENCE [LARGE SCALE GENOMIC DNA]</scope>
    <source>
        <strain evidence="8 9">DSM 18965</strain>
    </source>
</reference>
<keyword evidence="3 6" id="KW-0812">Transmembrane</keyword>
<keyword evidence="4 6" id="KW-1133">Transmembrane helix</keyword>
<feature type="transmembrane region" description="Helical" evidence="6">
    <location>
        <begin position="285"/>
        <end position="307"/>
    </location>
</feature>